<keyword evidence="5" id="KW-1185">Reference proteome</keyword>
<evidence type="ECO:0000313" key="4">
    <source>
        <dbReference type="EMBL" id="MBD8035929.1"/>
    </source>
</evidence>
<sequence length="447" mass="50510">MSSEENIKSIEEQFKDTNELTKKTLEDEGKKAEIHYIKTLINLELFQKIIIKPFFEMTSETKFIRYIQALPQFQESKSLDQLKQDVMSGNVIIVIQNEILLLDLKFSTNDQINTTSVEMTIHGSQIALSENLTMSINMIRSNYHQPSLFVDYVVMGEVNQQKLAIIYDKEHVNKSALKLIEERLQTVDNKIITSTTQLNNYINNQKFSLFPQMIMTERPDRIAYNLSGGKVVLLLDGNPQALIAPVFFFDFMTTMEDNYHTFLISFFLKFLRYTGLFISILLPSLYIGITSYAPEVFRTELALTIAGSRIGVPFSSFIEVLFMLFFMEMLLEASIRLPKAVSATATTVGGLILGTAVTEASLASNVMVIIVSAVAISTFVIPINEMAFSIRVVRLFFILVTTIFGLAGLTLGLYALVMYLVSINSFGEPYLKLSMDKKNKMKSGEES</sequence>
<accession>A0ABR8XVG1</accession>
<name>A0ABR8XVG1_9BACL</name>
<dbReference type="RefSeq" id="WP_191698901.1">
    <property type="nucleotide sequence ID" value="NZ_JACSPZ010000002.1"/>
</dbReference>
<dbReference type="PANTHER" id="PTHR22550:SF5">
    <property type="entry name" value="LEUCINE ZIPPER PROTEIN 4"/>
    <property type="match status" value="1"/>
</dbReference>
<evidence type="ECO:0000256" key="2">
    <source>
        <dbReference type="ARBA" id="ARBA00023136"/>
    </source>
</evidence>
<keyword evidence="3" id="KW-0812">Transmembrane</keyword>
<evidence type="ECO:0000256" key="1">
    <source>
        <dbReference type="ARBA" id="ARBA00005278"/>
    </source>
</evidence>
<dbReference type="Pfam" id="PF03323">
    <property type="entry name" value="GerA"/>
    <property type="match status" value="1"/>
</dbReference>
<protein>
    <submittedName>
        <fullName evidence="4">Spore germination protein</fullName>
    </submittedName>
</protein>
<gene>
    <name evidence="4" type="ORF">H9635_04190</name>
</gene>
<keyword evidence="2 3" id="KW-0472">Membrane</keyword>
<reference evidence="4 5" key="1">
    <citation type="submission" date="2020-08" db="EMBL/GenBank/DDBJ databases">
        <title>A Genomic Blueprint of the Chicken Gut Microbiome.</title>
        <authorList>
            <person name="Gilroy R."/>
            <person name="Ravi A."/>
            <person name="Getino M."/>
            <person name="Pursley I."/>
            <person name="Horton D.L."/>
            <person name="Alikhan N.-F."/>
            <person name="Baker D."/>
            <person name="Gharbi K."/>
            <person name="Hall N."/>
            <person name="Watson M."/>
            <person name="Adriaenssens E.M."/>
            <person name="Foster-Nyarko E."/>
            <person name="Jarju S."/>
            <person name="Secka A."/>
            <person name="Antonio M."/>
            <person name="Oren A."/>
            <person name="Chaudhuri R."/>
            <person name="La Ragione R.M."/>
            <person name="Hildebrand F."/>
            <person name="Pallen M.J."/>
        </authorList>
    </citation>
    <scope>NUCLEOTIDE SEQUENCE [LARGE SCALE GENOMIC DNA]</scope>
    <source>
        <strain evidence="4 5">A46</strain>
    </source>
</reference>
<dbReference type="PANTHER" id="PTHR22550">
    <property type="entry name" value="SPORE GERMINATION PROTEIN"/>
    <property type="match status" value="1"/>
</dbReference>
<evidence type="ECO:0000313" key="5">
    <source>
        <dbReference type="Proteomes" id="UP000619101"/>
    </source>
</evidence>
<feature type="transmembrane region" description="Helical" evidence="3">
    <location>
        <begin position="337"/>
        <end position="356"/>
    </location>
</feature>
<feature type="transmembrane region" description="Helical" evidence="3">
    <location>
        <begin position="301"/>
        <end position="325"/>
    </location>
</feature>
<comment type="similarity">
    <text evidence="1">Belongs to the GerABKA family.</text>
</comment>
<dbReference type="Proteomes" id="UP000619101">
    <property type="component" value="Unassembled WGS sequence"/>
</dbReference>
<feature type="transmembrane region" description="Helical" evidence="3">
    <location>
        <begin position="362"/>
        <end position="383"/>
    </location>
</feature>
<dbReference type="EMBL" id="JACSPZ010000002">
    <property type="protein sequence ID" value="MBD8035929.1"/>
    <property type="molecule type" value="Genomic_DNA"/>
</dbReference>
<dbReference type="InterPro" id="IPR050768">
    <property type="entry name" value="UPF0353/GerABKA_families"/>
</dbReference>
<keyword evidence="3" id="KW-1133">Transmembrane helix</keyword>
<dbReference type="InterPro" id="IPR004995">
    <property type="entry name" value="Spore_Ger"/>
</dbReference>
<feature type="transmembrane region" description="Helical" evidence="3">
    <location>
        <begin position="270"/>
        <end position="289"/>
    </location>
</feature>
<dbReference type="PIRSF" id="PIRSF005690">
    <property type="entry name" value="GerBA"/>
    <property type="match status" value="1"/>
</dbReference>
<comment type="caution">
    <text evidence="4">The sequence shown here is derived from an EMBL/GenBank/DDBJ whole genome shotgun (WGS) entry which is preliminary data.</text>
</comment>
<feature type="transmembrane region" description="Helical" evidence="3">
    <location>
        <begin position="395"/>
        <end position="421"/>
    </location>
</feature>
<organism evidence="4 5">
    <name type="scientific">Solibacillus faecavium</name>
    <dbReference type="NCBI Taxonomy" id="2762221"/>
    <lineage>
        <taxon>Bacteria</taxon>
        <taxon>Bacillati</taxon>
        <taxon>Bacillota</taxon>
        <taxon>Bacilli</taxon>
        <taxon>Bacillales</taxon>
        <taxon>Caryophanaceae</taxon>
        <taxon>Solibacillus</taxon>
    </lineage>
</organism>
<evidence type="ECO:0000256" key="3">
    <source>
        <dbReference type="SAM" id="Phobius"/>
    </source>
</evidence>
<proteinExistence type="inferred from homology"/>